<protein>
    <submittedName>
        <fullName evidence="2">Uncharacterized protein</fullName>
    </submittedName>
</protein>
<comment type="caution">
    <text evidence="2">The sequence shown here is derived from an EMBL/GenBank/DDBJ whole genome shotgun (WGS) entry which is preliminary data.</text>
</comment>
<reference evidence="2 3" key="1">
    <citation type="journal article" date="2020" name="G3 (Bethesda)">
        <title>Improved Reference Genome for Cyclotella cryptica CCMP332, a Model for Cell Wall Morphogenesis, Salinity Adaptation, and Lipid Production in Diatoms (Bacillariophyta).</title>
        <authorList>
            <person name="Roberts W.R."/>
            <person name="Downey K.M."/>
            <person name="Ruck E.C."/>
            <person name="Traller J.C."/>
            <person name="Alverson A.J."/>
        </authorList>
    </citation>
    <scope>NUCLEOTIDE SEQUENCE [LARGE SCALE GENOMIC DNA]</scope>
    <source>
        <strain evidence="2 3">CCMP332</strain>
    </source>
</reference>
<evidence type="ECO:0000313" key="3">
    <source>
        <dbReference type="Proteomes" id="UP001516023"/>
    </source>
</evidence>
<dbReference type="Proteomes" id="UP001516023">
    <property type="component" value="Unassembled WGS sequence"/>
</dbReference>
<feature type="region of interest" description="Disordered" evidence="1">
    <location>
        <begin position="443"/>
        <end position="474"/>
    </location>
</feature>
<gene>
    <name evidence="2" type="ORF">HJC23_007765</name>
</gene>
<dbReference type="EMBL" id="JABMIG020000001">
    <property type="protein sequence ID" value="KAL3805804.1"/>
    <property type="molecule type" value="Genomic_DNA"/>
</dbReference>
<feature type="compositionally biased region" description="Acidic residues" evidence="1">
    <location>
        <begin position="464"/>
        <end position="474"/>
    </location>
</feature>
<evidence type="ECO:0000256" key="1">
    <source>
        <dbReference type="SAM" id="MobiDB-lite"/>
    </source>
</evidence>
<keyword evidence="3" id="KW-1185">Reference proteome</keyword>
<evidence type="ECO:0000313" key="2">
    <source>
        <dbReference type="EMBL" id="KAL3805804.1"/>
    </source>
</evidence>
<sequence length="474" mass="52833">MTHVSSCFSVESHMLSCQKLSNVKACRIVNCHIAFECFMSYRYNFSINLEYFRSFACGAAAAEIARAFCMEAAMVGRELRSNWAGLEFARKAIGQCLPQRDLDWDVESKSGNPVRSSQVRCLMERIRSMEKVKAGDVAVLPMDAPAAYDVGDDSTARPHSPPVEADGGATSQALLRKMHARNVQFFHLVQTMDSTIRTLSKSVQQMKRLLEIHNLQIRNEIQTGANGLEDGVVPSLSITMDHHSTTASLVSRLKEEEAGVTEALQHLTNEEDIASQPVSMDAVSVRLGPDGYCTFYNEIGKAMDLPEGFELPTCDLVDAWSVWLRGFPNHKFRMPKTATTDEEQETLVDAPIKPLRDMKLGSIPLTLKKKYKDGWRPILQSMVTDVAHMLEGVPPAEMDDSFINATFNAAMEALIHKAPALFEGKNERNKSWKVATWSRKIREQQLGSKGAQRRSLGDTAQAKEDEDVAMVEQL</sequence>
<proteinExistence type="predicted"/>
<name>A0ABD3QZV5_9STRA</name>
<accession>A0ABD3QZV5</accession>
<dbReference type="AlphaFoldDB" id="A0ABD3QZV5"/>
<organism evidence="2 3">
    <name type="scientific">Cyclotella cryptica</name>
    <dbReference type="NCBI Taxonomy" id="29204"/>
    <lineage>
        <taxon>Eukaryota</taxon>
        <taxon>Sar</taxon>
        <taxon>Stramenopiles</taxon>
        <taxon>Ochrophyta</taxon>
        <taxon>Bacillariophyta</taxon>
        <taxon>Coscinodiscophyceae</taxon>
        <taxon>Thalassiosirophycidae</taxon>
        <taxon>Stephanodiscales</taxon>
        <taxon>Stephanodiscaceae</taxon>
        <taxon>Cyclotella</taxon>
    </lineage>
</organism>